<proteinExistence type="predicted"/>
<protein>
    <submittedName>
        <fullName evidence="5">Acyl carrier protein phosphodiesterase</fullName>
    </submittedName>
</protein>
<keyword evidence="6" id="KW-1185">Reference proteome</keyword>
<evidence type="ECO:0000256" key="3">
    <source>
        <dbReference type="ARBA" id="ARBA00023098"/>
    </source>
</evidence>
<keyword evidence="4" id="KW-0275">Fatty acid biosynthesis</keyword>
<evidence type="ECO:0000256" key="2">
    <source>
        <dbReference type="ARBA" id="ARBA00022801"/>
    </source>
</evidence>
<evidence type="ECO:0000313" key="5">
    <source>
        <dbReference type="EMBL" id="PXV67089.1"/>
    </source>
</evidence>
<sequence>MNFLAHLWLADRTATSLTGAVLGDVVRGADLSAYPAHLAQGIRLHRRVDAATDRHAAIVRLREGFAHGQRRYAGIVLDLAADHALALDWSRHHARPLAEFCSDAAAQLAADSAWFVEAGGRAIEAASFARLLLSYAHPDGIERALQRTAQRLREPQRLLHAAERWTERLPDLRAALPGLLDDLQSAATAAR</sequence>
<dbReference type="Pfam" id="PF04336">
    <property type="entry name" value="ACP_PD"/>
    <property type="match status" value="1"/>
</dbReference>
<comment type="caution">
    <text evidence="5">The sequence shown here is derived from an EMBL/GenBank/DDBJ whole genome shotgun (WGS) entry which is preliminary data.</text>
</comment>
<dbReference type="PANTHER" id="PTHR38764">
    <property type="entry name" value="ACYL CARRIER PROTEIN PHOSPHODIESTERASE"/>
    <property type="match status" value="1"/>
</dbReference>
<keyword evidence="3" id="KW-0443">Lipid metabolism</keyword>
<dbReference type="RefSeq" id="WP_146216582.1">
    <property type="nucleotide sequence ID" value="NZ_CAWNXA010000006.1"/>
</dbReference>
<accession>A0A318EFU9</accession>
<dbReference type="EMBL" id="QICN01000006">
    <property type="protein sequence ID" value="PXV67089.1"/>
    <property type="molecule type" value="Genomic_DNA"/>
</dbReference>
<keyword evidence="2" id="KW-0378">Hydrolase</keyword>
<name>A0A318EFU9_9GAMM</name>
<dbReference type="GO" id="GO:0006633">
    <property type="term" value="P:fatty acid biosynthetic process"/>
    <property type="evidence" value="ECO:0007669"/>
    <property type="project" value="UniProtKB-KW"/>
</dbReference>
<dbReference type="Proteomes" id="UP000248330">
    <property type="component" value="Unassembled WGS sequence"/>
</dbReference>
<dbReference type="OrthoDB" id="8442777at2"/>
<dbReference type="InterPro" id="IPR007431">
    <property type="entry name" value="ACP_PD"/>
</dbReference>
<keyword evidence="1" id="KW-0444">Lipid biosynthesis</keyword>
<dbReference type="GO" id="GO:0008770">
    <property type="term" value="F:[acyl-carrier-protein] phosphodiesterase activity"/>
    <property type="evidence" value="ECO:0007669"/>
    <property type="project" value="InterPro"/>
</dbReference>
<gene>
    <name evidence="5" type="ORF">C8D93_10665</name>
</gene>
<organism evidence="5 6">
    <name type="scientific">Sinimarinibacterium flocculans</name>
    <dbReference type="NCBI Taxonomy" id="985250"/>
    <lineage>
        <taxon>Bacteria</taxon>
        <taxon>Pseudomonadati</taxon>
        <taxon>Pseudomonadota</taxon>
        <taxon>Gammaproteobacteria</taxon>
        <taxon>Nevskiales</taxon>
        <taxon>Nevskiaceae</taxon>
        <taxon>Sinimarinibacterium</taxon>
    </lineage>
</organism>
<evidence type="ECO:0000256" key="1">
    <source>
        <dbReference type="ARBA" id="ARBA00022516"/>
    </source>
</evidence>
<dbReference type="PANTHER" id="PTHR38764:SF1">
    <property type="entry name" value="ACYL CARRIER PROTEIN PHOSPHODIESTERASE"/>
    <property type="match status" value="1"/>
</dbReference>
<keyword evidence="4" id="KW-0276">Fatty acid metabolism</keyword>
<evidence type="ECO:0000256" key="4">
    <source>
        <dbReference type="ARBA" id="ARBA00023160"/>
    </source>
</evidence>
<evidence type="ECO:0000313" key="6">
    <source>
        <dbReference type="Proteomes" id="UP000248330"/>
    </source>
</evidence>
<reference evidence="5 6" key="1">
    <citation type="submission" date="2018-04" db="EMBL/GenBank/DDBJ databases">
        <title>Genomic Encyclopedia of Type Strains, Phase IV (KMG-IV): sequencing the most valuable type-strain genomes for metagenomic binning, comparative biology and taxonomic classification.</title>
        <authorList>
            <person name="Goeker M."/>
        </authorList>
    </citation>
    <scope>NUCLEOTIDE SEQUENCE [LARGE SCALE GENOMIC DNA]</scope>
    <source>
        <strain evidence="5 6">DSM 104150</strain>
    </source>
</reference>
<dbReference type="AlphaFoldDB" id="A0A318EFU9"/>